<feature type="signal peptide" evidence="1">
    <location>
        <begin position="1"/>
        <end position="23"/>
    </location>
</feature>
<keyword evidence="3" id="KW-1185">Reference proteome</keyword>
<protein>
    <submittedName>
        <fullName evidence="2">Outer membrane beta-barrel protein</fullName>
    </submittedName>
</protein>
<reference evidence="2 3" key="1">
    <citation type="submission" date="2022-03" db="EMBL/GenBank/DDBJ databases">
        <title>Hymenobactersp. isolated from the air.</title>
        <authorList>
            <person name="Won M."/>
            <person name="Kwon S.-W."/>
        </authorList>
    </citation>
    <scope>NUCLEOTIDE SEQUENCE [LARGE SCALE GENOMIC DNA]</scope>
    <source>
        <strain evidence="2 3">KACC 22596</strain>
    </source>
</reference>
<gene>
    <name evidence="2" type="ORF">MTP16_21495</name>
</gene>
<accession>A0ABY4B4A4</accession>
<evidence type="ECO:0000313" key="2">
    <source>
        <dbReference type="EMBL" id="UOE33684.1"/>
    </source>
</evidence>
<dbReference type="Gene3D" id="2.40.160.20">
    <property type="match status" value="1"/>
</dbReference>
<name>A0ABY4B4A4_9BACT</name>
<evidence type="ECO:0000313" key="3">
    <source>
        <dbReference type="Proteomes" id="UP000831390"/>
    </source>
</evidence>
<proteinExistence type="predicted"/>
<dbReference type="EMBL" id="CP094534">
    <property type="protein sequence ID" value="UOE33684.1"/>
    <property type="molecule type" value="Genomic_DNA"/>
</dbReference>
<dbReference type="Proteomes" id="UP000831390">
    <property type="component" value="Chromosome"/>
</dbReference>
<dbReference type="RefSeq" id="WP_243513729.1">
    <property type="nucleotide sequence ID" value="NZ_CP094534.1"/>
</dbReference>
<dbReference type="InterPro" id="IPR011250">
    <property type="entry name" value="OMP/PagP_B-barrel"/>
</dbReference>
<feature type="chain" id="PRO_5045188897" evidence="1">
    <location>
        <begin position="24"/>
        <end position="232"/>
    </location>
</feature>
<organism evidence="2 3">
    <name type="scientific">Hymenobacter monticola</name>
    <dbReference type="NCBI Taxonomy" id="1705399"/>
    <lineage>
        <taxon>Bacteria</taxon>
        <taxon>Pseudomonadati</taxon>
        <taxon>Bacteroidota</taxon>
        <taxon>Cytophagia</taxon>
        <taxon>Cytophagales</taxon>
        <taxon>Hymenobacteraceae</taxon>
        <taxon>Hymenobacter</taxon>
    </lineage>
</organism>
<dbReference type="SUPFAM" id="SSF56925">
    <property type="entry name" value="OMPA-like"/>
    <property type="match status" value="1"/>
</dbReference>
<keyword evidence="1" id="KW-0732">Signal</keyword>
<sequence>MQHLRPALSGLLLALPLLSRAQAAPAPRYYVGLAAYSSDYQPLGSRRPGVTGFPVPLQLTAGYQLTPRLAVQVGLAYSGSASAYNGEGYFYNLNSNQGIYYSYAGKSSIRNASASVLARYTLTRQPGHRLQFDALGGLTLEHRRGTDRGTYTDSLGGRRNASPYDDRAAVNTLLLTAGLGTRYRLSSRFDLTLDLLLNRSLNAPAPSPIFYNFQNGFSSSAALGVRYRFGRK</sequence>
<evidence type="ECO:0000256" key="1">
    <source>
        <dbReference type="SAM" id="SignalP"/>
    </source>
</evidence>